<comment type="subunit">
    <text evidence="4">Component of the lipopolysaccharide transport and assembly complex. Interacts with LptE and LptA.</text>
</comment>
<name>A0A022PL22_9GAMM</name>
<accession>A0A022PL22</accession>
<feature type="domain" description="LptD C-terminal" evidence="6">
    <location>
        <begin position="309"/>
        <end position="689"/>
    </location>
</feature>
<gene>
    <name evidence="4" type="primary">lptD</name>
    <name evidence="7" type="ORF">BA1DRAFT_01193</name>
</gene>
<dbReference type="InterPro" id="IPR007543">
    <property type="entry name" value="LptD_C"/>
</dbReference>
<dbReference type="PANTHER" id="PTHR30189:SF1">
    <property type="entry name" value="LPS-ASSEMBLY PROTEIN LPTD"/>
    <property type="match status" value="1"/>
</dbReference>
<dbReference type="NCBIfam" id="NF002997">
    <property type="entry name" value="PRK03761.1"/>
    <property type="match status" value="1"/>
</dbReference>
<dbReference type="Pfam" id="PF04453">
    <property type="entry name" value="LptD"/>
    <property type="match status" value="1"/>
</dbReference>
<evidence type="ECO:0000256" key="3">
    <source>
        <dbReference type="ARBA" id="ARBA00023237"/>
    </source>
</evidence>
<evidence type="ECO:0000256" key="1">
    <source>
        <dbReference type="ARBA" id="ARBA00022729"/>
    </source>
</evidence>
<keyword evidence="2 4" id="KW-0472">Membrane</keyword>
<dbReference type="Proteomes" id="UP000023464">
    <property type="component" value="Unassembled WGS sequence"/>
</dbReference>
<feature type="chain" id="PRO_5008979390" description="LPS-assembly protein LptD" evidence="4">
    <location>
        <begin position="25"/>
        <end position="774"/>
    </location>
</feature>
<dbReference type="EMBL" id="JFGV01000013">
    <property type="protein sequence ID" value="EYU16199.1"/>
    <property type="molecule type" value="Genomic_DNA"/>
</dbReference>
<protein>
    <recommendedName>
        <fullName evidence="4">LPS-assembly protein LptD</fullName>
    </recommendedName>
</protein>
<dbReference type="InterPro" id="IPR005653">
    <property type="entry name" value="OstA-like_N"/>
</dbReference>
<dbReference type="GO" id="GO:0009279">
    <property type="term" value="C:cell outer membrane"/>
    <property type="evidence" value="ECO:0007669"/>
    <property type="project" value="UniProtKB-SubCell"/>
</dbReference>
<evidence type="ECO:0000259" key="6">
    <source>
        <dbReference type="Pfam" id="PF04453"/>
    </source>
</evidence>
<dbReference type="GO" id="GO:0043165">
    <property type="term" value="P:Gram-negative-bacterium-type cell outer membrane assembly"/>
    <property type="evidence" value="ECO:0007669"/>
    <property type="project" value="UniProtKB-UniRule"/>
</dbReference>
<evidence type="ECO:0000313" key="8">
    <source>
        <dbReference type="Proteomes" id="UP000023464"/>
    </source>
</evidence>
<sequence precursor="true">MKKCYPTLLATTVWAALYGQHAHADLAAQCMLGIPVYDQPIINGDLNQLPINILADDSHADYPRSAKFIGNVNIKQGNKTLTADKVQLDQTEDEVPLRTVTATGNVHYDDPLIILKGPRAWSNLNNKDTDMYQGDYQMVGRQGRGTADKMKLRGENRYAILDNGTFTSCLPGNDSWSVVGSEVILDREEEVAEIWNARFRMANIPVFYSPYLQLPIGNKRRSGFLIPNASYSKKAGFEFQLPYYWNIAPNYDATITPHYLSNRGLKLDNEFRYLTKAGTGTLALDWLNNDEQYVKDKKTNTRTARESDNRWLFYWRHSGVMDRVWRFNIDYTKVSDPEYFSDFSSQYGSTTDGYATQKFSLGYAQQNWNATLSTKQFQIFSKDTSRKAYRAEPQLDLNYYKNDLGPFDLKVYGQAAKFTSVGKNNPETTRWHLEPSINLPLSNGWASMNNEVKLMATHYQQDIPKALENAEYKESVNRVLPQFKSEAKMVFERSTYLNSNYTQTLEPQVQYLYVPYKDQDNINNFDSSLLQTDYTGLFRDRFYGGLDRISSANQVTTGLTTRLYDEGLVERFNLSLGQIYYFERPRTGKETIINSKDNTGMMTWAGDTYWKINDSWGLKGGMQYDTRLGSVTMGNAVLEYRRDEDRLVQLNYRFVDRDYIQATAKSAPAFQQGISQVGLVTSWPLSDRWGFVGAYYYDTKEQQPASQLVGLQYNTCCWAINVGYERKIIGWKDSDSEYDNKWSFNFELRGLSNNHSLGSQKMLKSGIMPYQRAF</sequence>
<proteinExistence type="inferred from homology"/>
<evidence type="ECO:0000313" key="7">
    <source>
        <dbReference type="EMBL" id="EYU16199.1"/>
    </source>
</evidence>
<comment type="subcellular location">
    <subcellularLocation>
        <location evidence="4">Cell outer membrane</location>
    </subcellularLocation>
</comment>
<evidence type="ECO:0000256" key="4">
    <source>
        <dbReference type="HAMAP-Rule" id="MF_01411"/>
    </source>
</evidence>
<dbReference type="RefSeq" id="WP_036776984.1">
    <property type="nucleotide sequence ID" value="NZ_CAWLTM010000102.1"/>
</dbReference>
<dbReference type="InterPro" id="IPR020889">
    <property type="entry name" value="LipoPS_assembly_LptD"/>
</dbReference>
<evidence type="ECO:0000259" key="5">
    <source>
        <dbReference type="Pfam" id="PF03968"/>
    </source>
</evidence>
<keyword evidence="8" id="KW-1185">Reference proteome</keyword>
<dbReference type="GO" id="GO:1990351">
    <property type="term" value="C:transporter complex"/>
    <property type="evidence" value="ECO:0007669"/>
    <property type="project" value="TreeGrafter"/>
</dbReference>
<comment type="caution">
    <text evidence="7">The sequence shown here is derived from an EMBL/GenBank/DDBJ whole genome shotgun (WGS) entry which is preliminary data.</text>
</comment>
<feature type="signal peptide" evidence="4">
    <location>
        <begin position="1"/>
        <end position="24"/>
    </location>
</feature>
<comment type="caution">
    <text evidence="4">Lacks conserved residue(s) required for the propagation of feature annotation.</text>
</comment>
<dbReference type="Gene3D" id="2.60.450.10">
    <property type="entry name" value="Lipopolysaccharide (LPS) transport protein A like domain"/>
    <property type="match status" value="1"/>
</dbReference>
<comment type="function">
    <text evidence="4">Together with LptE, is involved in the assembly of lipopolysaccharide (LPS) at the surface of the outer membrane.</text>
</comment>
<organism evidence="7 8">
    <name type="scientific">Photorhabdus aegyptia</name>
    <dbReference type="NCBI Taxonomy" id="2805098"/>
    <lineage>
        <taxon>Bacteria</taxon>
        <taxon>Pseudomonadati</taxon>
        <taxon>Pseudomonadota</taxon>
        <taxon>Gammaproteobacteria</taxon>
        <taxon>Enterobacterales</taxon>
        <taxon>Morganellaceae</taxon>
        <taxon>Photorhabdus</taxon>
    </lineage>
</organism>
<dbReference type="AlphaFoldDB" id="A0A022PL22"/>
<keyword evidence="3 4" id="KW-0998">Cell outer membrane</keyword>
<feature type="domain" description="Organic solvent tolerance-like N-terminal" evidence="5">
    <location>
        <begin position="52"/>
        <end position="190"/>
    </location>
</feature>
<dbReference type="PATRIC" id="fig|1393736.3.peg.1213"/>
<dbReference type="Pfam" id="PF03968">
    <property type="entry name" value="LptD_N"/>
    <property type="match status" value="1"/>
</dbReference>
<keyword evidence="1 4" id="KW-0732">Signal</keyword>
<evidence type="ECO:0000256" key="2">
    <source>
        <dbReference type="ARBA" id="ARBA00023136"/>
    </source>
</evidence>
<comment type="similarity">
    <text evidence="4">Belongs to the LptD family.</text>
</comment>
<reference evidence="7 8" key="1">
    <citation type="submission" date="2014-03" db="EMBL/GenBank/DDBJ databases">
        <title>Draft Genome of Photorhabdus luminescens BA1, an Egyptian Isolate.</title>
        <authorList>
            <person name="Ghazal S."/>
            <person name="Hurst S.G.IV."/>
            <person name="Morris K."/>
            <person name="Thomas K."/>
            <person name="Tisa L.S."/>
        </authorList>
    </citation>
    <scope>NUCLEOTIDE SEQUENCE [LARGE SCALE GENOMIC DNA]</scope>
    <source>
        <strain evidence="7 8">BA1</strain>
    </source>
</reference>
<dbReference type="HAMAP" id="MF_01411">
    <property type="entry name" value="LPS_assembly_LptD"/>
    <property type="match status" value="1"/>
</dbReference>
<dbReference type="PANTHER" id="PTHR30189">
    <property type="entry name" value="LPS-ASSEMBLY PROTEIN"/>
    <property type="match status" value="1"/>
</dbReference>
<dbReference type="GO" id="GO:0015920">
    <property type="term" value="P:lipopolysaccharide transport"/>
    <property type="evidence" value="ECO:0007669"/>
    <property type="project" value="InterPro"/>
</dbReference>
<dbReference type="InterPro" id="IPR050218">
    <property type="entry name" value="LptD"/>
</dbReference>